<comment type="catalytic activity">
    <reaction evidence="8">
        <text>fluoride(in) = fluoride(out)</text>
        <dbReference type="Rhea" id="RHEA:76159"/>
        <dbReference type="ChEBI" id="CHEBI:17051"/>
    </reaction>
    <physiologicalReaction direction="left-to-right" evidence="8">
        <dbReference type="Rhea" id="RHEA:76160"/>
    </physiologicalReaction>
</comment>
<reference evidence="11" key="1">
    <citation type="submission" date="2021-05" db="EMBL/GenBank/DDBJ databases">
        <authorList>
            <person name="Kaiqin L."/>
            <person name="Jian G."/>
        </authorList>
    </citation>
    <scope>NUCLEOTIDE SEQUENCE</scope>
    <source>
        <strain evidence="11">HDS5</strain>
    </source>
</reference>
<keyword evidence="10" id="KW-0406">Ion transport</keyword>
<name>A0A975QM24_9ACTN</name>
<dbReference type="GO" id="GO:0046872">
    <property type="term" value="F:metal ion binding"/>
    <property type="evidence" value="ECO:0007669"/>
    <property type="project" value="UniProtKB-KW"/>
</dbReference>
<dbReference type="GO" id="GO:0140114">
    <property type="term" value="P:cellular detoxification of fluoride"/>
    <property type="evidence" value="ECO:0007669"/>
    <property type="project" value="UniProtKB-UniRule"/>
</dbReference>
<evidence type="ECO:0000256" key="10">
    <source>
        <dbReference type="HAMAP-Rule" id="MF_00454"/>
    </source>
</evidence>
<feature type="binding site" evidence="10">
    <location>
        <position position="86"/>
    </location>
    <ligand>
        <name>Na(+)</name>
        <dbReference type="ChEBI" id="CHEBI:29101"/>
        <note>structural</note>
    </ligand>
</feature>
<feature type="transmembrane region" description="Helical" evidence="10">
    <location>
        <begin position="42"/>
        <end position="64"/>
    </location>
</feature>
<comment type="function">
    <text evidence="9 10">Fluoride-specific ion channel. Important for reducing fluoride concentration in the cell, thus reducing its toxicity.</text>
</comment>
<evidence type="ECO:0000313" key="12">
    <source>
        <dbReference type="Proteomes" id="UP000682416"/>
    </source>
</evidence>
<protein>
    <recommendedName>
        <fullName evidence="10">Fluoride-specific ion channel FluC</fullName>
    </recommendedName>
</protein>
<comment type="subcellular location">
    <subcellularLocation>
        <location evidence="1 10">Cell membrane</location>
        <topology evidence="1 10">Multi-pass membrane protein</topology>
    </subcellularLocation>
</comment>
<evidence type="ECO:0000256" key="6">
    <source>
        <dbReference type="ARBA" id="ARBA00023303"/>
    </source>
</evidence>
<feature type="transmembrane region" description="Helical" evidence="10">
    <location>
        <begin position="76"/>
        <end position="93"/>
    </location>
</feature>
<accession>A0A975QM24</accession>
<dbReference type="GO" id="GO:0005886">
    <property type="term" value="C:plasma membrane"/>
    <property type="evidence" value="ECO:0007669"/>
    <property type="project" value="UniProtKB-SubCell"/>
</dbReference>
<keyword evidence="10" id="KW-0479">Metal-binding</keyword>
<evidence type="ECO:0000256" key="7">
    <source>
        <dbReference type="ARBA" id="ARBA00035120"/>
    </source>
</evidence>
<organism evidence="11 12">
    <name type="scientific">Nocardiopsis eucommiae</name>
    <dbReference type="NCBI Taxonomy" id="2831970"/>
    <lineage>
        <taxon>Bacteria</taxon>
        <taxon>Bacillati</taxon>
        <taxon>Actinomycetota</taxon>
        <taxon>Actinomycetes</taxon>
        <taxon>Streptosporangiales</taxon>
        <taxon>Nocardiopsidaceae</taxon>
        <taxon>Nocardiopsis</taxon>
    </lineage>
</organism>
<gene>
    <name evidence="10" type="primary">fluC</name>
    <name evidence="10" type="synonym">crcB</name>
    <name evidence="11" type="ORF">KGD82_13150</name>
</gene>
<dbReference type="EMBL" id="CP074402">
    <property type="protein sequence ID" value="QVJ02992.1"/>
    <property type="molecule type" value="Genomic_DNA"/>
</dbReference>
<keyword evidence="2 10" id="KW-1003">Cell membrane</keyword>
<keyword evidence="4 10" id="KW-1133">Transmembrane helix</keyword>
<dbReference type="Proteomes" id="UP000682416">
    <property type="component" value="Chromosome"/>
</dbReference>
<dbReference type="GO" id="GO:0062054">
    <property type="term" value="F:fluoride channel activity"/>
    <property type="evidence" value="ECO:0007669"/>
    <property type="project" value="UniProtKB-UniRule"/>
</dbReference>
<comment type="activity regulation">
    <text evidence="10">Na(+) is not transported, but it plays an essential structural role and its presence is essential for fluoride channel function.</text>
</comment>
<dbReference type="HAMAP" id="MF_00454">
    <property type="entry name" value="FluC"/>
    <property type="match status" value="1"/>
</dbReference>
<sequence>MSLSERGSLLPLVATVSAGGALGALSRHALDVLWPPAASGVSWTILAVNVTGSLLIGLLMELVVHRWPGNRLVRPFWGVGFLGGYTTFSAYATDVVTTLERGAPQVALVYLLLTLAGALTAAWAASSLAHRFLTHGGGRNP</sequence>
<comment type="similarity">
    <text evidence="7 10">Belongs to the fluoride channel Fluc/FEX (TC 1.A.43) family.</text>
</comment>
<dbReference type="PANTHER" id="PTHR28259:SF1">
    <property type="entry name" value="FLUORIDE EXPORT PROTEIN 1-RELATED"/>
    <property type="match status" value="1"/>
</dbReference>
<proteinExistence type="inferred from homology"/>
<evidence type="ECO:0000256" key="5">
    <source>
        <dbReference type="ARBA" id="ARBA00023136"/>
    </source>
</evidence>
<evidence type="ECO:0000256" key="8">
    <source>
        <dbReference type="ARBA" id="ARBA00035585"/>
    </source>
</evidence>
<evidence type="ECO:0000256" key="2">
    <source>
        <dbReference type="ARBA" id="ARBA00022475"/>
    </source>
</evidence>
<dbReference type="InterPro" id="IPR003691">
    <property type="entry name" value="FluC"/>
</dbReference>
<keyword evidence="10" id="KW-0915">Sodium</keyword>
<keyword evidence="6 10" id="KW-0407">Ion channel</keyword>
<dbReference type="AlphaFoldDB" id="A0A975QM24"/>
<feature type="transmembrane region" description="Helical" evidence="10">
    <location>
        <begin position="105"/>
        <end position="125"/>
    </location>
</feature>
<keyword evidence="10" id="KW-0813">Transport</keyword>
<dbReference type="KEGG" id="nec:KGD82_13150"/>
<keyword evidence="3 10" id="KW-0812">Transmembrane</keyword>
<evidence type="ECO:0000256" key="9">
    <source>
        <dbReference type="ARBA" id="ARBA00049940"/>
    </source>
</evidence>
<evidence type="ECO:0000256" key="3">
    <source>
        <dbReference type="ARBA" id="ARBA00022692"/>
    </source>
</evidence>
<evidence type="ECO:0000313" key="11">
    <source>
        <dbReference type="EMBL" id="QVJ02992.1"/>
    </source>
</evidence>
<evidence type="ECO:0000256" key="1">
    <source>
        <dbReference type="ARBA" id="ARBA00004651"/>
    </source>
</evidence>
<evidence type="ECO:0000256" key="4">
    <source>
        <dbReference type="ARBA" id="ARBA00022989"/>
    </source>
</evidence>
<feature type="binding site" evidence="10">
    <location>
        <position position="83"/>
    </location>
    <ligand>
        <name>Na(+)</name>
        <dbReference type="ChEBI" id="CHEBI:29101"/>
        <note>structural</note>
    </ligand>
</feature>
<dbReference type="PANTHER" id="PTHR28259">
    <property type="entry name" value="FLUORIDE EXPORT PROTEIN 1-RELATED"/>
    <property type="match status" value="1"/>
</dbReference>
<dbReference type="Pfam" id="PF02537">
    <property type="entry name" value="CRCB"/>
    <property type="match status" value="1"/>
</dbReference>
<keyword evidence="5 10" id="KW-0472">Membrane</keyword>
<keyword evidence="12" id="KW-1185">Reference proteome</keyword>